<dbReference type="SMART" id="SM00345">
    <property type="entry name" value="HTH_GNTR"/>
    <property type="match status" value="1"/>
</dbReference>
<dbReference type="GO" id="GO:0045892">
    <property type="term" value="P:negative regulation of DNA-templated transcription"/>
    <property type="evidence" value="ECO:0007669"/>
    <property type="project" value="TreeGrafter"/>
</dbReference>
<dbReference type="SMART" id="SM00866">
    <property type="entry name" value="UTRA"/>
    <property type="match status" value="1"/>
</dbReference>
<reference evidence="5 6" key="1">
    <citation type="submission" date="2014-06" db="EMBL/GenBank/DDBJ databases">
        <title>Whole Genome Sequences of Three Symbiotic Endozoicomonas Bacteria.</title>
        <authorList>
            <person name="Neave M.J."/>
            <person name="Apprill A."/>
            <person name="Voolstra C.R."/>
        </authorList>
    </citation>
    <scope>NUCLEOTIDE SEQUENCE [LARGE SCALE GENOMIC DNA]</scope>
    <source>
        <strain evidence="5 6">DSM 25634</strain>
    </source>
</reference>
<comment type="caution">
    <text evidence="5">The sequence shown here is derived from an EMBL/GenBank/DDBJ whole genome shotgun (WGS) entry which is preliminary data.</text>
</comment>
<evidence type="ECO:0000313" key="5">
    <source>
        <dbReference type="EMBL" id="KEQ17114.1"/>
    </source>
</evidence>
<dbReference type="InterPro" id="IPR028978">
    <property type="entry name" value="Chorismate_lyase_/UTRA_dom_sf"/>
</dbReference>
<dbReference type="PANTHER" id="PTHR44846">
    <property type="entry name" value="MANNOSYL-D-GLYCERATE TRANSPORT/METABOLISM SYSTEM REPRESSOR MNGR-RELATED"/>
    <property type="match status" value="1"/>
</dbReference>
<evidence type="ECO:0000259" key="4">
    <source>
        <dbReference type="PROSITE" id="PS50949"/>
    </source>
</evidence>
<dbReference type="InterPro" id="IPR000524">
    <property type="entry name" value="Tscrpt_reg_HTH_GntR"/>
</dbReference>
<keyword evidence="3" id="KW-0804">Transcription</keyword>
<dbReference type="Gene3D" id="1.10.10.10">
    <property type="entry name" value="Winged helix-like DNA-binding domain superfamily/Winged helix DNA-binding domain"/>
    <property type="match status" value="1"/>
</dbReference>
<dbReference type="InterPro" id="IPR050679">
    <property type="entry name" value="Bact_HTH_transcr_reg"/>
</dbReference>
<feature type="domain" description="HTH gntR-type" evidence="4">
    <location>
        <begin position="19"/>
        <end position="87"/>
    </location>
</feature>
<dbReference type="PROSITE" id="PS50949">
    <property type="entry name" value="HTH_GNTR"/>
    <property type="match status" value="1"/>
</dbReference>
<dbReference type="Gene3D" id="3.40.1410.10">
    <property type="entry name" value="Chorismate lyase-like"/>
    <property type="match status" value="1"/>
</dbReference>
<gene>
    <name evidence="5" type="ORF">GZ78_14665</name>
</gene>
<dbReference type="PRINTS" id="PR00035">
    <property type="entry name" value="HTHGNTR"/>
</dbReference>
<keyword evidence="2" id="KW-0238">DNA-binding</keyword>
<dbReference type="GO" id="GO:0003700">
    <property type="term" value="F:DNA-binding transcription factor activity"/>
    <property type="evidence" value="ECO:0007669"/>
    <property type="project" value="InterPro"/>
</dbReference>
<dbReference type="InterPro" id="IPR036390">
    <property type="entry name" value="WH_DNA-bd_sf"/>
</dbReference>
<dbReference type="InterPro" id="IPR036388">
    <property type="entry name" value="WH-like_DNA-bd_sf"/>
</dbReference>
<dbReference type="SUPFAM" id="SSF46785">
    <property type="entry name" value="Winged helix' DNA-binding domain"/>
    <property type="match status" value="1"/>
</dbReference>
<dbReference type="Pfam" id="PF00392">
    <property type="entry name" value="GntR"/>
    <property type="match status" value="1"/>
</dbReference>
<dbReference type="eggNOG" id="COG2188">
    <property type="taxonomic scope" value="Bacteria"/>
</dbReference>
<dbReference type="SUPFAM" id="SSF64288">
    <property type="entry name" value="Chorismate lyase-like"/>
    <property type="match status" value="1"/>
</dbReference>
<dbReference type="STRING" id="1137799.GZ78_14665"/>
<dbReference type="Pfam" id="PF07702">
    <property type="entry name" value="UTRA"/>
    <property type="match status" value="1"/>
</dbReference>
<dbReference type="GO" id="GO:0003677">
    <property type="term" value="F:DNA binding"/>
    <property type="evidence" value="ECO:0007669"/>
    <property type="project" value="UniProtKB-KW"/>
</dbReference>
<keyword evidence="6" id="KW-1185">Reference proteome</keyword>
<dbReference type="OrthoDB" id="7173258at2"/>
<dbReference type="CDD" id="cd07377">
    <property type="entry name" value="WHTH_GntR"/>
    <property type="match status" value="1"/>
</dbReference>
<evidence type="ECO:0000313" key="6">
    <source>
        <dbReference type="Proteomes" id="UP000028073"/>
    </source>
</evidence>
<dbReference type="AlphaFoldDB" id="A0A081NF91"/>
<accession>A0A081NF91</accession>
<organism evidence="5 6">
    <name type="scientific">Endozoicomonas numazuensis</name>
    <dbReference type="NCBI Taxonomy" id="1137799"/>
    <lineage>
        <taxon>Bacteria</taxon>
        <taxon>Pseudomonadati</taxon>
        <taxon>Pseudomonadota</taxon>
        <taxon>Gammaproteobacteria</taxon>
        <taxon>Oceanospirillales</taxon>
        <taxon>Endozoicomonadaceae</taxon>
        <taxon>Endozoicomonas</taxon>
    </lineage>
</organism>
<proteinExistence type="predicted"/>
<dbReference type="PANTHER" id="PTHR44846:SF1">
    <property type="entry name" value="MANNOSYL-D-GLYCERATE TRANSPORT_METABOLISM SYSTEM REPRESSOR MNGR-RELATED"/>
    <property type="match status" value="1"/>
</dbReference>
<evidence type="ECO:0000256" key="2">
    <source>
        <dbReference type="ARBA" id="ARBA00023125"/>
    </source>
</evidence>
<protein>
    <submittedName>
        <fullName evidence="5">GntR family transcriptional regulator</fullName>
    </submittedName>
</protein>
<evidence type="ECO:0000256" key="1">
    <source>
        <dbReference type="ARBA" id="ARBA00023015"/>
    </source>
</evidence>
<dbReference type="Proteomes" id="UP000028073">
    <property type="component" value="Unassembled WGS sequence"/>
</dbReference>
<keyword evidence="1" id="KW-0805">Transcription regulation</keyword>
<dbReference type="InterPro" id="IPR011663">
    <property type="entry name" value="UTRA"/>
</dbReference>
<name>A0A081NF91_9GAMM</name>
<evidence type="ECO:0000256" key="3">
    <source>
        <dbReference type="ARBA" id="ARBA00023163"/>
    </source>
</evidence>
<dbReference type="EMBL" id="JOKH01000003">
    <property type="protein sequence ID" value="KEQ17114.1"/>
    <property type="molecule type" value="Genomic_DNA"/>
</dbReference>
<sequence>MSQRLLSYLKDQMYQQEPAPLYLKLQNAIQSAVDSKMLTHGNTLPSERLMSDVLGISRVTVVKALAELKDIGLLVKKQGRGNQVNQPVLYNLAGGGFSSQLQHKGVVSNRWLVRELVNANETLTLKLELSKADESVAKIKRVRLLDQIPVSIETLFIPEEYLPRPDLLEGSLYAFWKECGIIPDKQQYDLSIYMPDSEEAAMLEIPRSIPLMKVGLLSRRQDGRIIEYGSAVCRSDYYKFQFEVKVG</sequence>